<feature type="chain" id="PRO_5005894639" evidence="1">
    <location>
        <begin position="22"/>
        <end position="133"/>
    </location>
</feature>
<keyword evidence="2" id="KW-1185">Reference proteome</keyword>
<keyword evidence="1" id="KW-0732">Signal</keyword>
<dbReference type="AlphaFoldDB" id="A0A0N5BP53"/>
<protein>
    <submittedName>
        <fullName evidence="3">Uncharacterized protein</fullName>
    </submittedName>
</protein>
<dbReference type="WBParaSite" id="SPAL_0000768100.1">
    <property type="protein sequence ID" value="SPAL_0000768100.1"/>
    <property type="gene ID" value="SPAL_0000768100"/>
</dbReference>
<name>A0A0N5BP53_STREA</name>
<sequence length="133" mass="15488">MKVFKTLILFIILFISKRFETFVSQQKCDYYITVKPTCKCEDKTNEEVSIKLFENGEDNNGAPIKSNSRTNRVGCNDTFILTATRKSNTKENLLVEIEHFCNKGYHKGKIRLMDACEDKGSKNNVYKYYCEEK</sequence>
<reference evidence="3" key="1">
    <citation type="submission" date="2017-02" db="UniProtKB">
        <authorList>
            <consortium name="WormBaseParasite"/>
        </authorList>
    </citation>
    <scope>IDENTIFICATION</scope>
</reference>
<evidence type="ECO:0000313" key="3">
    <source>
        <dbReference type="WBParaSite" id="SPAL_0000768100.1"/>
    </source>
</evidence>
<proteinExistence type="predicted"/>
<organism evidence="2 3">
    <name type="scientific">Strongyloides papillosus</name>
    <name type="common">Intestinal threadworm</name>
    <dbReference type="NCBI Taxonomy" id="174720"/>
    <lineage>
        <taxon>Eukaryota</taxon>
        <taxon>Metazoa</taxon>
        <taxon>Ecdysozoa</taxon>
        <taxon>Nematoda</taxon>
        <taxon>Chromadorea</taxon>
        <taxon>Rhabditida</taxon>
        <taxon>Tylenchina</taxon>
        <taxon>Panagrolaimomorpha</taxon>
        <taxon>Strongyloidoidea</taxon>
        <taxon>Strongyloididae</taxon>
        <taxon>Strongyloides</taxon>
    </lineage>
</organism>
<feature type="signal peptide" evidence="1">
    <location>
        <begin position="1"/>
        <end position="21"/>
    </location>
</feature>
<evidence type="ECO:0000256" key="1">
    <source>
        <dbReference type="SAM" id="SignalP"/>
    </source>
</evidence>
<evidence type="ECO:0000313" key="2">
    <source>
        <dbReference type="Proteomes" id="UP000046392"/>
    </source>
</evidence>
<accession>A0A0N5BP53</accession>
<dbReference type="Proteomes" id="UP000046392">
    <property type="component" value="Unplaced"/>
</dbReference>